<organism evidence="1 2">
    <name type="scientific">Daphnia magna</name>
    <dbReference type="NCBI Taxonomy" id="35525"/>
    <lineage>
        <taxon>Eukaryota</taxon>
        <taxon>Metazoa</taxon>
        <taxon>Ecdysozoa</taxon>
        <taxon>Arthropoda</taxon>
        <taxon>Crustacea</taxon>
        <taxon>Branchiopoda</taxon>
        <taxon>Diplostraca</taxon>
        <taxon>Cladocera</taxon>
        <taxon>Anomopoda</taxon>
        <taxon>Daphniidae</taxon>
        <taxon>Daphnia</taxon>
    </lineage>
</organism>
<sequence length="92" mass="10679">MLMDPLIYEERRKKIIVVFANKDERRTSGQAVACLALKKKLITRTSETKKCEESRADRKRTGYISSGFSSTFSSVTRRFNANNKQQWLLSRC</sequence>
<reference evidence="1 2" key="1">
    <citation type="submission" date="2016-03" db="EMBL/GenBank/DDBJ databases">
        <title>EvidentialGene: Evidence-directed Construction of Genes on Genomes.</title>
        <authorList>
            <person name="Gilbert D.G."/>
            <person name="Choi J.-H."/>
            <person name="Mockaitis K."/>
            <person name="Colbourne J."/>
            <person name="Pfrender M."/>
        </authorList>
    </citation>
    <scope>NUCLEOTIDE SEQUENCE [LARGE SCALE GENOMIC DNA]</scope>
    <source>
        <strain evidence="1 2">Xinb3</strain>
        <tissue evidence="1">Complete organism</tissue>
    </source>
</reference>
<name>A0A162NCC6_9CRUS</name>
<protein>
    <submittedName>
        <fullName evidence="1">Uncharacterized protein</fullName>
    </submittedName>
</protein>
<dbReference type="Proteomes" id="UP000076858">
    <property type="component" value="Unassembled WGS sequence"/>
</dbReference>
<gene>
    <name evidence="1" type="ORF">APZ42_015783</name>
</gene>
<evidence type="ECO:0000313" key="1">
    <source>
        <dbReference type="EMBL" id="KZS17854.1"/>
    </source>
</evidence>
<comment type="caution">
    <text evidence="1">The sequence shown here is derived from an EMBL/GenBank/DDBJ whole genome shotgun (WGS) entry which is preliminary data.</text>
</comment>
<keyword evidence="2" id="KW-1185">Reference proteome</keyword>
<dbReference type="AlphaFoldDB" id="A0A162NCC6"/>
<evidence type="ECO:0000313" key="2">
    <source>
        <dbReference type="Proteomes" id="UP000076858"/>
    </source>
</evidence>
<proteinExistence type="predicted"/>
<dbReference type="EMBL" id="LRGB01000568">
    <property type="protein sequence ID" value="KZS17854.1"/>
    <property type="molecule type" value="Genomic_DNA"/>
</dbReference>
<accession>A0A162NCC6</accession>